<evidence type="ECO:0008006" key="3">
    <source>
        <dbReference type="Google" id="ProtNLM"/>
    </source>
</evidence>
<proteinExistence type="predicted"/>
<organism evidence="1 2">
    <name type="scientific">Xylaria multiplex</name>
    <dbReference type="NCBI Taxonomy" id="323545"/>
    <lineage>
        <taxon>Eukaryota</taxon>
        <taxon>Fungi</taxon>
        <taxon>Dikarya</taxon>
        <taxon>Ascomycota</taxon>
        <taxon>Pezizomycotina</taxon>
        <taxon>Sordariomycetes</taxon>
        <taxon>Xylariomycetidae</taxon>
        <taxon>Xylariales</taxon>
        <taxon>Xylariaceae</taxon>
        <taxon>Xylaria</taxon>
    </lineage>
</organism>
<dbReference type="EMBL" id="WUBL01000039">
    <property type="protein sequence ID" value="KAF2969230.1"/>
    <property type="molecule type" value="Genomic_DNA"/>
</dbReference>
<accession>A0A7C8MQX2</accession>
<evidence type="ECO:0000313" key="1">
    <source>
        <dbReference type="EMBL" id="KAF2969230.1"/>
    </source>
</evidence>
<comment type="caution">
    <text evidence="1">The sequence shown here is derived from an EMBL/GenBank/DDBJ whole genome shotgun (WGS) entry which is preliminary data.</text>
</comment>
<keyword evidence="2" id="KW-1185">Reference proteome</keyword>
<evidence type="ECO:0000313" key="2">
    <source>
        <dbReference type="Proteomes" id="UP000481858"/>
    </source>
</evidence>
<dbReference type="OrthoDB" id="2345911at2759"/>
<dbReference type="Proteomes" id="UP000481858">
    <property type="component" value="Unassembled WGS sequence"/>
</dbReference>
<name>A0A7C8MQX2_9PEZI</name>
<gene>
    <name evidence="1" type="ORF">GQX73_g4332</name>
</gene>
<protein>
    <recommendedName>
        <fullName evidence="3">Heterokaryon incompatibility domain-containing protein</fullName>
    </recommendedName>
</protein>
<dbReference type="AlphaFoldDB" id="A0A7C8MQX2"/>
<sequence length="324" mass="38729">MTTSESVLPASLAWDSLVRRSIEAWDLLIRDGRRLEKSFLESFADLDDLLDQPKEIPMFWFFQLRESFLSQKTMTKWSRDRLDDYVLLPATLGFVTRTDCFFVSHFWHTQDDPDPDGKYLHLLQDELRPQSWSYIWTDWTCAPQAPRAEKEEKYFTRTLQTMSGIIRNSGFIWYYPPWKPRMWILYEIAEYSLTCDGKLETTADMREFAEHIEEMLQVGVRPTLDKHGYKCTYDRDEEFLTFWLEALVLFKTLHFSTDDIRRFQDQITWHPSVQWLCMNTIHGRAELYRYEGTLTFGGQSYKLTPYPNWVLEQEDGKYSVKLRS</sequence>
<reference evidence="1 2" key="1">
    <citation type="submission" date="2019-12" db="EMBL/GenBank/DDBJ databases">
        <title>Draft genome sequence of the ascomycete Xylaria multiplex DSM 110363.</title>
        <authorList>
            <person name="Buettner E."/>
            <person name="Kellner H."/>
        </authorList>
    </citation>
    <scope>NUCLEOTIDE SEQUENCE [LARGE SCALE GENOMIC DNA]</scope>
    <source>
        <strain evidence="1 2">DSM 110363</strain>
    </source>
</reference>
<dbReference type="InParanoid" id="A0A7C8MQX2"/>